<dbReference type="AlphaFoldDB" id="A0A4S8M0A7"/>
<dbReference type="Pfam" id="PF20415">
    <property type="entry name" value="DUF6699"/>
    <property type="match status" value="1"/>
</dbReference>
<dbReference type="InterPro" id="IPR046522">
    <property type="entry name" value="DUF6699"/>
</dbReference>
<organism evidence="3 4">
    <name type="scientific">Dendrothele bispora (strain CBS 962.96)</name>
    <dbReference type="NCBI Taxonomy" id="1314807"/>
    <lineage>
        <taxon>Eukaryota</taxon>
        <taxon>Fungi</taxon>
        <taxon>Dikarya</taxon>
        <taxon>Basidiomycota</taxon>
        <taxon>Agaricomycotina</taxon>
        <taxon>Agaricomycetes</taxon>
        <taxon>Agaricomycetidae</taxon>
        <taxon>Agaricales</taxon>
        <taxon>Agaricales incertae sedis</taxon>
        <taxon>Dendrothele</taxon>
    </lineage>
</organism>
<dbReference type="Proteomes" id="UP000297245">
    <property type="component" value="Unassembled WGS sequence"/>
</dbReference>
<evidence type="ECO:0000256" key="1">
    <source>
        <dbReference type="SAM" id="MobiDB-lite"/>
    </source>
</evidence>
<feature type="domain" description="DUF6699" evidence="2">
    <location>
        <begin position="431"/>
        <end position="580"/>
    </location>
</feature>
<sequence length="615" mass="66717">MYLSSLTGPVSVIDAGRSHLLVPVDSVYCLVLEEVDGGSGRGREEDDGSMNTAAFIFFRSGHEARESSDLIACLLLSFLSFSHLDEYLQSRIIWLTDPFASTIEQLLIETAQYLWLTQPITFVASRSTTSGTWVTDRLTSCTWRWSLYGFVSTSSRSLSPAASHASYSPGVIPSVVPPSISSISSVRSGSSRSVSPFPDRSPVPGTEFQDYLTVPRGGDFLNFPPGAMPRPSGGGSTEFFIPPLAGEAAEPTSSSTIDPIPVVDTSQVQAQAQRATYPQPWAFGAYPPTPYSPYHHPYYPPNPYPSSGGFTPYTPFAPFTPQTPFTSFTPHTPATQPLPPTQPFGPSNAQNTPLPSTPAVLPGVNTGVNTNWNPATPLQPSFPFFPSTPQFNFNLGSATTPYTPNTNLPPLVYGPATPPVLLHPYLTPSILCWDLLHPPSMAKYNSQWGTVKPIGSILNEEAISMLPIPGGGVKVSRLRITSSNSDVLGYWLPIWSPHGIVLNRHRLGDILQAVYEYLRMPLTEEETRLLLGTPGNVHNAREAKRRRARQGFEGVAGAIEGQEGYRRLDCLGVLRAFGGIWVGGVGLLEEEGGLERENMEREIEVELVLGIGQVG</sequence>
<protein>
    <recommendedName>
        <fullName evidence="2">DUF6699 domain-containing protein</fullName>
    </recommendedName>
</protein>
<keyword evidence="4" id="KW-1185">Reference proteome</keyword>
<dbReference type="OrthoDB" id="3241567at2759"/>
<accession>A0A4S8M0A7</accession>
<name>A0A4S8M0A7_DENBC</name>
<proteinExistence type="predicted"/>
<gene>
    <name evidence="3" type="ORF">K435DRAFT_798106</name>
</gene>
<dbReference type="EMBL" id="ML179199">
    <property type="protein sequence ID" value="THU95452.1"/>
    <property type="molecule type" value="Genomic_DNA"/>
</dbReference>
<feature type="region of interest" description="Disordered" evidence="1">
    <location>
        <begin position="186"/>
        <end position="208"/>
    </location>
</feature>
<evidence type="ECO:0000313" key="3">
    <source>
        <dbReference type="EMBL" id="THU95452.1"/>
    </source>
</evidence>
<reference evidence="3 4" key="1">
    <citation type="journal article" date="2019" name="Nat. Ecol. Evol.">
        <title>Megaphylogeny resolves global patterns of mushroom evolution.</title>
        <authorList>
            <person name="Varga T."/>
            <person name="Krizsan K."/>
            <person name="Foldi C."/>
            <person name="Dima B."/>
            <person name="Sanchez-Garcia M."/>
            <person name="Sanchez-Ramirez S."/>
            <person name="Szollosi G.J."/>
            <person name="Szarkandi J.G."/>
            <person name="Papp V."/>
            <person name="Albert L."/>
            <person name="Andreopoulos W."/>
            <person name="Angelini C."/>
            <person name="Antonin V."/>
            <person name="Barry K.W."/>
            <person name="Bougher N.L."/>
            <person name="Buchanan P."/>
            <person name="Buyck B."/>
            <person name="Bense V."/>
            <person name="Catcheside P."/>
            <person name="Chovatia M."/>
            <person name="Cooper J."/>
            <person name="Damon W."/>
            <person name="Desjardin D."/>
            <person name="Finy P."/>
            <person name="Geml J."/>
            <person name="Haridas S."/>
            <person name="Hughes K."/>
            <person name="Justo A."/>
            <person name="Karasinski D."/>
            <person name="Kautmanova I."/>
            <person name="Kiss B."/>
            <person name="Kocsube S."/>
            <person name="Kotiranta H."/>
            <person name="LaButti K.M."/>
            <person name="Lechner B.E."/>
            <person name="Liimatainen K."/>
            <person name="Lipzen A."/>
            <person name="Lukacs Z."/>
            <person name="Mihaltcheva S."/>
            <person name="Morgado L.N."/>
            <person name="Niskanen T."/>
            <person name="Noordeloos M.E."/>
            <person name="Ohm R.A."/>
            <person name="Ortiz-Santana B."/>
            <person name="Ovrebo C."/>
            <person name="Racz N."/>
            <person name="Riley R."/>
            <person name="Savchenko A."/>
            <person name="Shiryaev A."/>
            <person name="Soop K."/>
            <person name="Spirin V."/>
            <person name="Szebenyi C."/>
            <person name="Tomsovsky M."/>
            <person name="Tulloss R.E."/>
            <person name="Uehling J."/>
            <person name="Grigoriev I.V."/>
            <person name="Vagvolgyi C."/>
            <person name="Papp T."/>
            <person name="Martin F.M."/>
            <person name="Miettinen O."/>
            <person name="Hibbett D.S."/>
            <person name="Nagy L.G."/>
        </authorList>
    </citation>
    <scope>NUCLEOTIDE SEQUENCE [LARGE SCALE GENOMIC DNA]</scope>
    <source>
        <strain evidence="3 4">CBS 962.96</strain>
    </source>
</reference>
<feature type="compositionally biased region" description="Low complexity" evidence="1">
    <location>
        <begin position="186"/>
        <end position="196"/>
    </location>
</feature>
<evidence type="ECO:0000313" key="4">
    <source>
        <dbReference type="Proteomes" id="UP000297245"/>
    </source>
</evidence>
<evidence type="ECO:0000259" key="2">
    <source>
        <dbReference type="Pfam" id="PF20415"/>
    </source>
</evidence>